<gene>
    <name evidence="4" type="ORF">M0812_01053</name>
</gene>
<organism evidence="4 5">
    <name type="scientific">Anaeramoeba flamelloides</name>
    <dbReference type="NCBI Taxonomy" id="1746091"/>
    <lineage>
        <taxon>Eukaryota</taxon>
        <taxon>Metamonada</taxon>
        <taxon>Anaeramoebidae</taxon>
        <taxon>Anaeramoeba</taxon>
    </lineage>
</organism>
<evidence type="ECO:0000313" key="4">
    <source>
        <dbReference type="EMBL" id="KAJ3448572.1"/>
    </source>
</evidence>
<dbReference type="InterPro" id="IPR015919">
    <property type="entry name" value="Cadherin-like_sf"/>
</dbReference>
<sequence>MNTIPKLFAFLILVALAQGCSKIESVALDSQRLEAGKEFRFTIKTPFAPEDLAKGLSYQSHQATGEELPYYIHFDPKTLTYSGEVPANLCYGNLEVTIYEEGCEEEKKNSFSLEIYHEELILNKSPTQIKDLQNEIGSEIELIFDREWFRNNEKDELNFKAQLVPNPETPNEEKPLPEWLNFYSDESELRLVGIIPYDYCSPIINVQILVNDICITETMEIPINITNEKPELRSTIKQYEFRVGQNIQISLPNDLFLDPEDSPLMSYSLFQLENDSEGDGFDFDGNDPGSGKNESEPTENDIPDWLTFDATKFTINGNIPYSFCKESLDLRIVANDGCLASSKDFGIAILNEAPKMRGSKSLDRLLHAGEVFKFGFDDDYFQDPDGRSIIYSSTQADDQDLPDWLHFNPKTTTFKGQVPVGECFGYDLILIASDVCRETILPFGLTIINSPPVLTAKIPDQYFIENNQFTFQIPLNTFADPENGDLDILLKWVKDGKEEFDLPNWLDFDCEKWIITGKSKKQTEIFLKLIAFDNCNEVSDTFKIKIIRTKEQRSRSSNSLTLWLVFFVGSAIGVFIIKKMQIFSF</sequence>
<reference evidence="4" key="1">
    <citation type="submission" date="2022-08" db="EMBL/GenBank/DDBJ databases">
        <title>Novel sulphate-reducing endosymbionts in the free-living metamonad Anaeramoeba.</title>
        <authorList>
            <person name="Jerlstrom-Hultqvist J."/>
            <person name="Cepicka I."/>
            <person name="Gallot-Lavallee L."/>
            <person name="Salas-Leiva D."/>
            <person name="Curtis B.A."/>
            <person name="Zahonova K."/>
            <person name="Pipaliya S."/>
            <person name="Dacks J."/>
            <person name="Roger A.J."/>
        </authorList>
    </citation>
    <scope>NUCLEOTIDE SEQUENCE</scope>
    <source>
        <strain evidence="4">Busselton2</strain>
    </source>
</reference>
<dbReference type="Proteomes" id="UP001146793">
    <property type="component" value="Unassembled WGS sequence"/>
</dbReference>
<feature type="chain" id="PRO_5043339236" evidence="3">
    <location>
        <begin position="20"/>
        <end position="585"/>
    </location>
</feature>
<proteinExistence type="predicted"/>
<dbReference type="GO" id="GO:0016020">
    <property type="term" value="C:membrane"/>
    <property type="evidence" value="ECO:0007669"/>
    <property type="project" value="InterPro"/>
</dbReference>
<dbReference type="Gene3D" id="2.60.40.10">
    <property type="entry name" value="Immunoglobulins"/>
    <property type="match status" value="4"/>
</dbReference>
<feature type="transmembrane region" description="Helical" evidence="2">
    <location>
        <begin position="560"/>
        <end position="577"/>
    </location>
</feature>
<evidence type="ECO:0000256" key="1">
    <source>
        <dbReference type="SAM" id="MobiDB-lite"/>
    </source>
</evidence>
<evidence type="ECO:0000313" key="5">
    <source>
        <dbReference type="Proteomes" id="UP001146793"/>
    </source>
</evidence>
<feature type="region of interest" description="Disordered" evidence="1">
    <location>
        <begin position="278"/>
        <end position="301"/>
    </location>
</feature>
<dbReference type="EMBL" id="JANTQA010000015">
    <property type="protein sequence ID" value="KAJ3448572.1"/>
    <property type="molecule type" value="Genomic_DNA"/>
</dbReference>
<dbReference type="AlphaFoldDB" id="A0AAV8A348"/>
<accession>A0AAV8A348</accession>
<evidence type="ECO:0000256" key="2">
    <source>
        <dbReference type="SAM" id="Phobius"/>
    </source>
</evidence>
<dbReference type="Pfam" id="PF05345">
    <property type="entry name" value="He_PIG"/>
    <property type="match status" value="3"/>
</dbReference>
<keyword evidence="2" id="KW-1133">Transmembrane helix</keyword>
<dbReference type="GO" id="GO:0005509">
    <property type="term" value="F:calcium ion binding"/>
    <property type="evidence" value="ECO:0007669"/>
    <property type="project" value="InterPro"/>
</dbReference>
<feature type="signal peptide" evidence="3">
    <location>
        <begin position="1"/>
        <end position="19"/>
    </location>
</feature>
<dbReference type="SUPFAM" id="SSF49313">
    <property type="entry name" value="Cadherin-like"/>
    <property type="match status" value="2"/>
</dbReference>
<dbReference type="InterPro" id="IPR013783">
    <property type="entry name" value="Ig-like_fold"/>
</dbReference>
<comment type="caution">
    <text evidence="4">The sequence shown here is derived from an EMBL/GenBank/DDBJ whole genome shotgun (WGS) entry which is preliminary data.</text>
</comment>
<keyword evidence="2" id="KW-0812">Transmembrane</keyword>
<keyword evidence="3" id="KW-0732">Signal</keyword>
<name>A0AAV8A348_9EUKA</name>
<keyword evidence="2" id="KW-0472">Membrane</keyword>
<evidence type="ECO:0000256" key="3">
    <source>
        <dbReference type="SAM" id="SignalP"/>
    </source>
</evidence>
<dbReference type="PROSITE" id="PS51257">
    <property type="entry name" value="PROKAR_LIPOPROTEIN"/>
    <property type="match status" value="1"/>
</dbReference>
<protein>
    <submittedName>
        <fullName evidence="4">Dystroglycan-related</fullName>
    </submittedName>
</protein>